<keyword evidence="2" id="KW-1185">Reference proteome</keyword>
<evidence type="ECO:0000313" key="1">
    <source>
        <dbReference type="EMBL" id="KAJ0053449.1"/>
    </source>
</evidence>
<proteinExistence type="predicted"/>
<evidence type="ECO:0000313" key="2">
    <source>
        <dbReference type="Proteomes" id="UP001163603"/>
    </source>
</evidence>
<accession>A0ACC0ZNM3</accession>
<dbReference type="Proteomes" id="UP001163603">
    <property type="component" value="Chromosome 1"/>
</dbReference>
<sequence length="547" mass="61762">MERHRGERFGDQLEANRNSHPGNSCSWFSDDHRPNLSDNHQHRRRYQQFDQMNGDPCHFFGGQPTPFSGRKRGFPHSDHVDGVIPAKLYVAPVSRTATEEDIRSLFGEHGNIVEVILPRDKRSGQQQGYCFVKYMTFEEADRAIRALNNQYIFPGEQAAIKVRYADGERERLVAPPDKLYVGSLSKQASKKEIEEIFSSYGHVEDIYVVRDEMRQSRGCGFVQFSHRDMALAAIKGLNGIFTMSGSDQPLIVRIADPKKPRIGEQRGSYAFGSPSFGLNPQEPVRPAPNLGDSIGGHVAPNVSYPLLNMSTNSQPQAVSQLANQEAAALSVTQQLNSSLLQAPSQFSQVALQQVHPPQQSSQSSQQMVSEIQKELHPRHLLTQNLEQQQNSQVTRLEQSPRTGNTPQTSACTATIPAVPRSPHTEASLECDWSEHTCPDGYKYYYNCETSESKWDKPEEYVLYEQKLQKQQKLQNPSLPLTQEVDQTQEVQLQSHHFHQKIQLQQPSISASVRNNFFSFYVYGANSVALLVMLMVFPFKGMDTIVRK</sequence>
<reference evidence="2" key="1">
    <citation type="journal article" date="2023" name="G3 (Bethesda)">
        <title>Genome assembly and association tests identify interacting loci associated with vigor, precocity, and sex in interspecific pistachio rootstocks.</title>
        <authorList>
            <person name="Palmer W."/>
            <person name="Jacygrad E."/>
            <person name="Sagayaradj S."/>
            <person name="Cavanaugh K."/>
            <person name="Han R."/>
            <person name="Bertier L."/>
            <person name="Beede B."/>
            <person name="Kafkas S."/>
            <person name="Golino D."/>
            <person name="Preece J."/>
            <person name="Michelmore R."/>
        </authorList>
    </citation>
    <scope>NUCLEOTIDE SEQUENCE [LARGE SCALE GENOMIC DNA]</scope>
</reference>
<protein>
    <submittedName>
        <fullName evidence="1">Uncharacterized protein</fullName>
    </submittedName>
</protein>
<comment type="caution">
    <text evidence="1">The sequence shown here is derived from an EMBL/GenBank/DDBJ whole genome shotgun (WGS) entry which is preliminary data.</text>
</comment>
<organism evidence="1 2">
    <name type="scientific">Pistacia integerrima</name>
    <dbReference type="NCBI Taxonomy" id="434235"/>
    <lineage>
        <taxon>Eukaryota</taxon>
        <taxon>Viridiplantae</taxon>
        <taxon>Streptophyta</taxon>
        <taxon>Embryophyta</taxon>
        <taxon>Tracheophyta</taxon>
        <taxon>Spermatophyta</taxon>
        <taxon>Magnoliopsida</taxon>
        <taxon>eudicotyledons</taxon>
        <taxon>Gunneridae</taxon>
        <taxon>Pentapetalae</taxon>
        <taxon>rosids</taxon>
        <taxon>malvids</taxon>
        <taxon>Sapindales</taxon>
        <taxon>Anacardiaceae</taxon>
        <taxon>Pistacia</taxon>
    </lineage>
</organism>
<dbReference type="EMBL" id="CM047736">
    <property type="protein sequence ID" value="KAJ0053449.1"/>
    <property type="molecule type" value="Genomic_DNA"/>
</dbReference>
<name>A0ACC0ZNM3_9ROSI</name>
<gene>
    <name evidence="1" type="ORF">Pint_00836</name>
</gene>